<dbReference type="GO" id="GO:0004499">
    <property type="term" value="F:N,N-dimethylaniline monooxygenase activity"/>
    <property type="evidence" value="ECO:0007669"/>
    <property type="project" value="InterPro"/>
</dbReference>
<dbReference type="GO" id="GO:0050660">
    <property type="term" value="F:flavin adenine dinucleotide binding"/>
    <property type="evidence" value="ECO:0007669"/>
    <property type="project" value="InterPro"/>
</dbReference>
<dbReference type="PANTHER" id="PTHR43098:SF5">
    <property type="entry name" value="DUAL-FUNCTIONAL MONOOXYGENASE_METHYLTRANSFERASE PSOF"/>
    <property type="match status" value="1"/>
</dbReference>
<evidence type="ECO:0000256" key="1">
    <source>
        <dbReference type="ARBA" id="ARBA00022630"/>
    </source>
</evidence>
<dbReference type="OrthoDB" id="66881at2759"/>
<organism evidence="6 7">
    <name type="scientific">Hyaloscypha hepaticicola</name>
    <dbReference type="NCBI Taxonomy" id="2082293"/>
    <lineage>
        <taxon>Eukaryota</taxon>
        <taxon>Fungi</taxon>
        <taxon>Dikarya</taxon>
        <taxon>Ascomycota</taxon>
        <taxon>Pezizomycotina</taxon>
        <taxon>Leotiomycetes</taxon>
        <taxon>Helotiales</taxon>
        <taxon>Hyaloscyphaceae</taxon>
        <taxon>Hyaloscypha</taxon>
    </lineage>
</organism>
<keyword evidence="4" id="KW-0560">Oxidoreductase</keyword>
<dbReference type="Gene3D" id="3.50.50.60">
    <property type="entry name" value="FAD/NAD(P)-binding domain"/>
    <property type="match status" value="3"/>
</dbReference>
<evidence type="ECO:0000313" key="7">
    <source>
        <dbReference type="Proteomes" id="UP000235672"/>
    </source>
</evidence>
<dbReference type="GO" id="GO:0050661">
    <property type="term" value="F:NADP binding"/>
    <property type="evidence" value="ECO:0007669"/>
    <property type="project" value="InterPro"/>
</dbReference>
<gene>
    <name evidence="6" type="ORF">NA56DRAFT_748098</name>
</gene>
<dbReference type="AlphaFoldDB" id="A0A2J6Q7R7"/>
<evidence type="ECO:0000313" key="6">
    <source>
        <dbReference type="EMBL" id="PMD22327.1"/>
    </source>
</evidence>
<accession>A0A2J6Q7R7</accession>
<keyword evidence="3" id="KW-0521">NADP</keyword>
<dbReference type="PANTHER" id="PTHR43098">
    <property type="entry name" value="L-ORNITHINE N(5)-MONOOXYGENASE-RELATED"/>
    <property type="match status" value="1"/>
</dbReference>
<dbReference type="SUPFAM" id="SSF51905">
    <property type="entry name" value="FAD/NAD(P)-binding domain"/>
    <property type="match status" value="3"/>
</dbReference>
<proteinExistence type="predicted"/>
<dbReference type="STRING" id="1745343.A0A2J6Q7R7"/>
<dbReference type="InterPro" id="IPR050775">
    <property type="entry name" value="FAD-binding_Monooxygenases"/>
</dbReference>
<evidence type="ECO:0000256" key="2">
    <source>
        <dbReference type="ARBA" id="ARBA00022827"/>
    </source>
</evidence>
<reference evidence="6 7" key="1">
    <citation type="submission" date="2016-05" db="EMBL/GenBank/DDBJ databases">
        <title>A degradative enzymes factory behind the ericoid mycorrhizal symbiosis.</title>
        <authorList>
            <consortium name="DOE Joint Genome Institute"/>
            <person name="Martino E."/>
            <person name="Morin E."/>
            <person name="Grelet G."/>
            <person name="Kuo A."/>
            <person name="Kohler A."/>
            <person name="Daghino S."/>
            <person name="Barry K."/>
            <person name="Choi C."/>
            <person name="Cichocki N."/>
            <person name="Clum A."/>
            <person name="Copeland A."/>
            <person name="Hainaut M."/>
            <person name="Haridas S."/>
            <person name="Labutti K."/>
            <person name="Lindquist E."/>
            <person name="Lipzen A."/>
            <person name="Khouja H.-R."/>
            <person name="Murat C."/>
            <person name="Ohm R."/>
            <person name="Olson A."/>
            <person name="Spatafora J."/>
            <person name="Veneault-Fourrey C."/>
            <person name="Henrissat B."/>
            <person name="Grigoriev I."/>
            <person name="Martin F."/>
            <person name="Perotto S."/>
        </authorList>
    </citation>
    <scope>NUCLEOTIDE SEQUENCE [LARGE SCALE GENOMIC DNA]</scope>
    <source>
        <strain evidence="6 7">UAMH 7357</strain>
    </source>
</reference>
<keyword evidence="2" id="KW-0274">FAD</keyword>
<keyword evidence="1" id="KW-0285">Flavoprotein</keyword>
<feature type="region of interest" description="Disordered" evidence="5">
    <location>
        <begin position="464"/>
        <end position="483"/>
    </location>
</feature>
<dbReference type="InterPro" id="IPR020946">
    <property type="entry name" value="Flavin_mOase-like"/>
</dbReference>
<evidence type="ECO:0000256" key="3">
    <source>
        <dbReference type="ARBA" id="ARBA00022857"/>
    </source>
</evidence>
<keyword evidence="7" id="KW-1185">Reference proteome</keyword>
<name>A0A2J6Q7R7_9HELO</name>
<evidence type="ECO:0000256" key="5">
    <source>
        <dbReference type="SAM" id="MobiDB-lite"/>
    </source>
</evidence>
<dbReference type="InterPro" id="IPR036188">
    <property type="entry name" value="FAD/NAD-bd_sf"/>
</dbReference>
<dbReference type="Proteomes" id="UP000235672">
    <property type="component" value="Unassembled WGS sequence"/>
</dbReference>
<protein>
    <submittedName>
        <fullName evidence="6">FAD/NAD(P)-binding domain-containing protein</fullName>
    </submittedName>
</protein>
<sequence>MTSIMEPQYLDALVVGAGFGGIYQLKKLLDQGLNVKGIDMAEDVGGTWYWNRYPGAMSDTMSFLYRYSWDHEDLVSYPWSHHYLQGPEILEYLKHIVKKYHLRQHFQFKTELLAAQWNEGERRWIVKLSTNEILKVKYLVTSLGLLSKTNFPAIPGLDKFAGELYHTARWPENAVLKGKRVGVIGNGSTGVQAITAIGKAEEVKQLLSFQRNPQYSVPSGDGPVSSQHRKHLNETYDQVWDQAKNSLFGFGFEEELKRSVASVSPEERERIFEEAWQQGNGFRFMFWTFNDITVNEEANRAASDFIKNKICQTVKDPEKARKLCPTEFYARRPLCDGGYYEQFNRESVDIVDIKTNPITEITPAGIKTADGKLYELDVIICATGFDAVDGNYTRIAIKGRNGETIKDHWSTQGPTSYLGIAVPNFPNLFMISGPNGPFCNLPPAIETHVEIISDLISRAEKNELPKADNGTNGHANGHVNGLTNSEAKGLTNGIVEALPEAEQEWTERCDQLNSKSLFRRIDSWIFGKNVPGKKMTTMFFFGGLGPYRKIVKGILDDDLRGFKRF</sequence>
<evidence type="ECO:0000256" key="4">
    <source>
        <dbReference type="ARBA" id="ARBA00023002"/>
    </source>
</evidence>
<dbReference type="Pfam" id="PF00743">
    <property type="entry name" value="FMO-like"/>
    <property type="match status" value="1"/>
</dbReference>
<dbReference type="EMBL" id="KZ613478">
    <property type="protein sequence ID" value="PMD22327.1"/>
    <property type="molecule type" value="Genomic_DNA"/>
</dbReference>